<comment type="similarity">
    <text evidence="4">Belongs to the globin family.</text>
</comment>
<keyword evidence="2" id="KW-0479">Metal-binding</keyword>
<dbReference type="InterPro" id="IPR000971">
    <property type="entry name" value="Globin"/>
</dbReference>
<dbReference type="InterPro" id="IPR050532">
    <property type="entry name" value="Globin-like_OT"/>
</dbReference>
<dbReference type="SUPFAM" id="SSF46458">
    <property type="entry name" value="Globin-like"/>
    <property type="match status" value="1"/>
</dbReference>
<evidence type="ECO:0000256" key="4">
    <source>
        <dbReference type="RuleBase" id="RU000356"/>
    </source>
</evidence>
<feature type="compositionally biased region" description="Polar residues" evidence="5">
    <location>
        <begin position="1"/>
        <end position="12"/>
    </location>
</feature>
<organism evidence="7 8">
    <name type="scientific">Plectus sambesii</name>
    <dbReference type="NCBI Taxonomy" id="2011161"/>
    <lineage>
        <taxon>Eukaryota</taxon>
        <taxon>Metazoa</taxon>
        <taxon>Ecdysozoa</taxon>
        <taxon>Nematoda</taxon>
        <taxon>Chromadorea</taxon>
        <taxon>Plectida</taxon>
        <taxon>Plectina</taxon>
        <taxon>Plectoidea</taxon>
        <taxon>Plectidae</taxon>
        <taxon>Plectus</taxon>
    </lineage>
</organism>
<feature type="compositionally biased region" description="Low complexity" evidence="5">
    <location>
        <begin position="13"/>
        <end position="30"/>
    </location>
</feature>
<dbReference type="GO" id="GO:0005344">
    <property type="term" value="F:oxygen carrier activity"/>
    <property type="evidence" value="ECO:0007669"/>
    <property type="project" value="UniProtKB-KW"/>
</dbReference>
<keyword evidence="4" id="KW-0561">Oxygen transport</keyword>
<protein>
    <submittedName>
        <fullName evidence="8">Globin family profile domain-containing protein</fullName>
    </submittedName>
</protein>
<feature type="domain" description="Globin" evidence="6">
    <location>
        <begin position="39"/>
        <end position="193"/>
    </location>
</feature>
<proteinExistence type="inferred from homology"/>
<dbReference type="Gene3D" id="1.10.490.10">
    <property type="entry name" value="Globins"/>
    <property type="match status" value="1"/>
</dbReference>
<dbReference type="CDD" id="cd01040">
    <property type="entry name" value="Mb-like"/>
    <property type="match status" value="1"/>
</dbReference>
<evidence type="ECO:0000313" key="8">
    <source>
        <dbReference type="WBParaSite" id="PSAMB.scaffold5450size11655.g26657.t1"/>
    </source>
</evidence>
<name>A0A914WZQ9_9BILA</name>
<keyword evidence="3" id="KW-0408">Iron</keyword>
<reference evidence="8" key="1">
    <citation type="submission" date="2022-11" db="UniProtKB">
        <authorList>
            <consortium name="WormBaseParasite"/>
        </authorList>
    </citation>
    <scope>IDENTIFICATION</scope>
</reference>
<keyword evidence="4" id="KW-0813">Transport</keyword>
<dbReference type="InterPro" id="IPR044399">
    <property type="entry name" value="Mb-like_M"/>
</dbReference>
<feature type="region of interest" description="Disordered" evidence="5">
    <location>
        <begin position="1"/>
        <end position="33"/>
    </location>
</feature>
<dbReference type="GO" id="GO:0019825">
    <property type="term" value="F:oxygen binding"/>
    <property type="evidence" value="ECO:0007669"/>
    <property type="project" value="InterPro"/>
</dbReference>
<dbReference type="GO" id="GO:0020037">
    <property type="term" value="F:heme binding"/>
    <property type="evidence" value="ECO:0007669"/>
    <property type="project" value="InterPro"/>
</dbReference>
<dbReference type="AlphaFoldDB" id="A0A914WZQ9"/>
<evidence type="ECO:0000256" key="1">
    <source>
        <dbReference type="ARBA" id="ARBA00022617"/>
    </source>
</evidence>
<evidence type="ECO:0000259" key="6">
    <source>
        <dbReference type="PROSITE" id="PS01033"/>
    </source>
</evidence>
<dbReference type="InterPro" id="IPR009050">
    <property type="entry name" value="Globin-like_sf"/>
</dbReference>
<keyword evidence="1 4" id="KW-0349">Heme</keyword>
<dbReference type="PANTHER" id="PTHR46458:SF16">
    <property type="entry name" value="GLOBIN DOMAIN-CONTAINING PROTEIN-RELATED"/>
    <property type="match status" value="1"/>
</dbReference>
<dbReference type="Pfam" id="PF00042">
    <property type="entry name" value="Globin"/>
    <property type="match status" value="1"/>
</dbReference>
<evidence type="ECO:0000256" key="3">
    <source>
        <dbReference type="ARBA" id="ARBA00023004"/>
    </source>
</evidence>
<accession>A0A914WZQ9</accession>
<dbReference type="InterPro" id="IPR012292">
    <property type="entry name" value="Globin/Proto"/>
</dbReference>
<evidence type="ECO:0000256" key="5">
    <source>
        <dbReference type="SAM" id="MobiDB-lite"/>
    </source>
</evidence>
<evidence type="ECO:0000256" key="2">
    <source>
        <dbReference type="ARBA" id="ARBA00022723"/>
    </source>
</evidence>
<sequence>MGAVKSKSTQDVRTASTRSTSGRRSMSPSSVGAIPTDQLLNNYQRNLLRNAWSHISKSGQSNIGSTIFKRMLSKDPNIKKVFQHAFVIDGVFGLGLTPIQSCQQHSVMFVELLDEAVTNMSNPDAIAEKCRDFGAKHAKLAAYGMNQDYWDTFGEAMTESAREWEGWRRHRETLKAWTILVSFIVDRFRQGESYLETSNSWWPSWHDRLQPKHTAASVFPDSVAHVLHAYSG</sequence>
<dbReference type="WBParaSite" id="PSAMB.scaffold5450size11655.g26657.t1">
    <property type="protein sequence ID" value="PSAMB.scaffold5450size11655.g26657.t1"/>
    <property type="gene ID" value="PSAMB.scaffold5450size11655.g26657"/>
</dbReference>
<evidence type="ECO:0000313" key="7">
    <source>
        <dbReference type="Proteomes" id="UP000887566"/>
    </source>
</evidence>
<dbReference type="PANTHER" id="PTHR46458">
    <property type="entry name" value="BLR2807 PROTEIN"/>
    <property type="match status" value="1"/>
</dbReference>
<dbReference type="GO" id="GO:0046872">
    <property type="term" value="F:metal ion binding"/>
    <property type="evidence" value="ECO:0007669"/>
    <property type="project" value="UniProtKB-KW"/>
</dbReference>
<dbReference type="PROSITE" id="PS01033">
    <property type="entry name" value="GLOBIN"/>
    <property type="match status" value="1"/>
</dbReference>
<keyword evidence="7" id="KW-1185">Reference proteome</keyword>
<dbReference type="Proteomes" id="UP000887566">
    <property type="component" value="Unplaced"/>
</dbReference>